<comment type="similarity">
    <text evidence="8">Belongs to the PpiD chaperone family.</text>
</comment>
<keyword evidence="2" id="KW-1003">Cell membrane</keyword>
<evidence type="ECO:0000256" key="7">
    <source>
        <dbReference type="ARBA" id="ARBA00023186"/>
    </source>
</evidence>
<comment type="subcellular location">
    <subcellularLocation>
        <location evidence="1">Cell inner membrane</location>
        <topology evidence="1">Single-pass type II membrane protein</topology>
        <orientation evidence="1">Periplasmic side</orientation>
    </subcellularLocation>
</comment>
<evidence type="ECO:0000256" key="10">
    <source>
        <dbReference type="ARBA" id="ARBA00042775"/>
    </source>
</evidence>
<evidence type="ECO:0000256" key="3">
    <source>
        <dbReference type="ARBA" id="ARBA00022519"/>
    </source>
</evidence>
<feature type="domain" description="PpiC" evidence="14">
    <location>
        <begin position="348"/>
        <end position="454"/>
    </location>
</feature>
<evidence type="ECO:0000256" key="1">
    <source>
        <dbReference type="ARBA" id="ARBA00004382"/>
    </source>
</evidence>
<dbReference type="RefSeq" id="WP_126161128.1">
    <property type="nucleotide sequence ID" value="NZ_RQPJ01000002.1"/>
</dbReference>
<dbReference type="PANTHER" id="PTHR47529">
    <property type="entry name" value="PEPTIDYL-PROLYL CIS-TRANS ISOMERASE D"/>
    <property type="match status" value="1"/>
</dbReference>
<name>A0A3S0CLZ5_9FLAO</name>
<evidence type="ECO:0000256" key="5">
    <source>
        <dbReference type="ARBA" id="ARBA00022989"/>
    </source>
</evidence>
<comment type="caution">
    <text evidence="15">The sequence shown here is derived from an EMBL/GenBank/DDBJ whole genome shotgun (WGS) entry which is preliminary data.</text>
</comment>
<dbReference type="InterPro" id="IPR052029">
    <property type="entry name" value="PpiD_chaperone"/>
</dbReference>
<dbReference type="Proteomes" id="UP000267585">
    <property type="component" value="Unassembled WGS sequence"/>
</dbReference>
<dbReference type="PROSITE" id="PS50198">
    <property type="entry name" value="PPIC_PPIASE_2"/>
    <property type="match status" value="1"/>
</dbReference>
<evidence type="ECO:0000256" key="9">
    <source>
        <dbReference type="ARBA" id="ARBA00040743"/>
    </source>
</evidence>
<sequence length="705" mass="78482">MAILENIRKRTTVLILIIGLALFAFVISGVFSSNELGGGKVGSSVGEVNGDEISIDQFRRDVEAYSRMAGPSASSIQLVNQVWDREVRNTILSQQFEDLGIEIEQDQIINYIKTIPSYVQNPEFHNANGVFDENKFREAVADWKANNPSRYNLWLQDEQAIIQNAKEQRYFNLIRAGIGSTLKEGELDYKLANDKVDIKYVRVPFSSIPDSSIAVTKKEIAAYIKEHEKDFKQDRARDIQFVYFEEKASLEDENAVKEEISELLEDRVEYNAQKDANDTIKGFRNTDDMMAFLDRNSDIKYDTVYKAKKDLPAKFADTLMALAKGDIYGPYRDGDFFKVSKMMDRKANGTVKSSHILISYEGAQRANPEVTRTKEEAEKRAKELLREAKAKPAIFTELARDNSDGPSAPQGGDLGYNQEGVMVAPFNDFTFSNPVGAIGLVETDFGFHVVKIDDKQDVVRIATLAREVEPSEETINTLFTEATKFEMETISDKEFTAAAKENNYLVRPVNKIKEMDENLPGLSAQRAIVQWAFNEDTELGEVKRFNINNGYAVVQLTAKYVEGLMSVEDASAIALPKIRKEKKAAQIIEANKGKSMDAFAKDNSVIASTASALTMKSPTIPGAGSEAFVVGTAFGMEEGETSGLIKGDSGVYMLTVTKKEAAPELDNYSTYANNLQSSAAGRVNYAVYNALKEASTIEDKRATFY</sequence>
<evidence type="ECO:0000256" key="4">
    <source>
        <dbReference type="ARBA" id="ARBA00022692"/>
    </source>
</evidence>
<dbReference type="Pfam" id="PF13623">
    <property type="entry name" value="SurA_N_2"/>
    <property type="match status" value="1"/>
</dbReference>
<dbReference type="SUPFAM" id="SSF109998">
    <property type="entry name" value="Triger factor/SurA peptide-binding domain-like"/>
    <property type="match status" value="1"/>
</dbReference>
<proteinExistence type="inferred from homology"/>
<evidence type="ECO:0000313" key="15">
    <source>
        <dbReference type="EMBL" id="RTE54395.1"/>
    </source>
</evidence>
<feature type="transmembrane region" description="Helical" evidence="13">
    <location>
        <begin position="12"/>
        <end position="31"/>
    </location>
</feature>
<protein>
    <recommendedName>
        <fullName evidence="9">Periplasmic chaperone PpiD</fullName>
    </recommendedName>
    <alternativeName>
        <fullName evidence="10">Periplasmic folding chaperone</fullName>
    </alternativeName>
</protein>
<dbReference type="Gene3D" id="3.10.50.40">
    <property type="match status" value="1"/>
</dbReference>
<dbReference type="GO" id="GO:0005886">
    <property type="term" value="C:plasma membrane"/>
    <property type="evidence" value="ECO:0007669"/>
    <property type="project" value="UniProtKB-SubCell"/>
</dbReference>
<keyword evidence="6 13" id="KW-0472">Membrane</keyword>
<keyword evidence="5 13" id="KW-1133">Transmembrane helix</keyword>
<evidence type="ECO:0000259" key="14">
    <source>
        <dbReference type="PROSITE" id="PS50198"/>
    </source>
</evidence>
<dbReference type="PANTHER" id="PTHR47529:SF1">
    <property type="entry name" value="PERIPLASMIC CHAPERONE PPID"/>
    <property type="match status" value="1"/>
</dbReference>
<keyword evidence="4 13" id="KW-0812">Transmembrane</keyword>
<dbReference type="AlphaFoldDB" id="A0A3S0CLZ5"/>
<keyword evidence="7" id="KW-0143">Chaperone</keyword>
<keyword evidence="11" id="KW-0697">Rotamase</keyword>
<dbReference type="InterPro" id="IPR000297">
    <property type="entry name" value="PPIase_PpiC"/>
</dbReference>
<feature type="coiled-coil region" evidence="12">
    <location>
        <begin position="360"/>
        <end position="387"/>
    </location>
</feature>
<evidence type="ECO:0000256" key="6">
    <source>
        <dbReference type="ARBA" id="ARBA00023136"/>
    </source>
</evidence>
<evidence type="ECO:0000256" key="11">
    <source>
        <dbReference type="PROSITE-ProRule" id="PRU00278"/>
    </source>
</evidence>
<accession>A0A3S0CLZ5</accession>
<dbReference type="EMBL" id="RQPJ01000002">
    <property type="protein sequence ID" value="RTE54395.1"/>
    <property type="molecule type" value="Genomic_DNA"/>
</dbReference>
<dbReference type="OrthoDB" id="9812372at2"/>
<evidence type="ECO:0000256" key="2">
    <source>
        <dbReference type="ARBA" id="ARBA00022475"/>
    </source>
</evidence>
<keyword evidence="16" id="KW-1185">Reference proteome</keyword>
<keyword evidence="12" id="KW-0175">Coiled coil</keyword>
<dbReference type="InterPro" id="IPR027304">
    <property type="entry name" value="Trigger_fact/SurA_dom_sf"/>
</dbReference>
<dbReference type="InterPro" id="IPR046357">
    <property type="entry name" value="PPIase_dom_sf"/>
</dbReference>
<gene>
    <name evidence="15" type="ORF">EHW67_04315</name>
</gene>
<reference evidence="15 16" key="1">
    <citation type="submission" date="2018-11" db="EMBL/GenBank/DDBJ databases">
        <title>Arenibacter aquaticus sp.nov., a marine bacterium isolated from surface seawater in the South China Sea.</title>
        <authorList>
            <person name="Guo J."/>
            <person name="Sun J."/>
        </authorList>
    </citation>
    <scope>NUCLEOTIDE SEQUENCE [LARGE SCALE GENOMIC DNA]</scope>
    <source>
        <strain evidence="15 16">GUO666</strain>
    </source>
</reference>
<organism evidence="15 16">
    <name type="scientific">Arenibacter aquaticus</name>
    <dbReference type="NCBI Taxonomy" id="2489054"/>
    <lineage>
        <taxon>Bacteria</taxon>
        <taxon>Pseudomonadati</taxon>
        <taxon>Bacteroidota</taxon>
        <taxon>Flavobacteriia</taxon>
        <taxon>Flavobacteriales</taxon>
        <taxon>Flavobacteriaceae</taxon>
        <taxon>Arenibacter</taxon>
    </lineage>
</organism>
<keyword evidence="11 15" id="KW-0413">Isomerase</keyword>
<dbReference type="Pfam" id="PF13616">
    <property type="entry name" value="Rotamase_3"/>
    <property type="match status" value="1"/>
</dbReference>
<evidence type="ECO:0000313" key="16">
    <source>
        <dbReference type="Proteomes" id="UP000267585"/>
    </source>
</evidence>
<evidence type="ECO:0000256" key="8">
    <source>
        <dbReference type="ARBA" id="ARBA00038408"/>
    </source>
</evidence>
<dbReference type="GO" id="GO:0003755">
    <property type="term" value="F:peptidyl-prolyl cis-trans isomerase activity"/>
    <property type="evidence" value="ECO:0007669"/>
    <property type="project" value="UniProtKB-KW"/>
</dbReference>
<evidence type="ECO:0000256" key="13">
    <source>
        <dbReference type="SAM" id="Phobius"/>
    </source>
</evidence>
<evidence type="ECO:0000256" key="12">
    <source>
        <dbReference type="SAM" id="Coils"/>
    </source>
</evidence>
<dbReference type="SUPFAM" id="SSF54534">
    <property type="entry name" value="FKBP-like"/>
    <property type="match status" value="1"/>
</dbReference>
<keyword evidence="3" id="KW-0997">Cell inner membrane</keyword>